<protein>
    <recommendedName>
        <fullName evidence="2">Hflx-type G domain-containing protein</fullName>
    </recommendedName>
</protein>
<dbReference type="Gene3D" id="3.40.50.300">
    <property type="entry name" value="P-loop containing nucleotide triphosphate hydrolases"/>
    <property type="match status" value="1"/>
</dbReference>
<feature type="region of interest" description="Disordered" evidence="1">
    <location>
        <begin position="228"/>
        <end position="265"/>
    </location>
</feature>
<accession>A0A150GST9</accession>
<evidence type="ECO:0000313" key="3">
    <source>
        <dbReference type="EMBL" id="KXZ52390.1"/>
    </source>
</evidence>
<dbReference type="EMBL" id="LSYV01000010">
    <property type="protein sequence ID" value="KXZ52390.1"/>
    <property type="molecule type" value="Genomic_DNA"/>
</dbReference>
<feature type="compositionally biased region" description="Acidic residues" evidence="1">
    <location>
        <begin position="251"/>
        <end position="265"/>
    </location>
</feature>
<dbReference type="SUPFAM" id="SSF52540">
    <property type="entry name" value="P-loop containing nucleoside triphosphate hydrolases"/>
    <property type="match status" value="1"/>
</dbReference>
<dbReference type="InterPro" id="IPR027417">
    <property type="entry name" value="P-loop_NTPase"/>
</dbReference>
<evidence type="ECO:0000259" key="2">
    <source>
        <dbReference type="PROSITE" id="PS51705"/>
    </source>
</evidence>
<dbReference type="GO" id="GO:0005525">
    <property type="term" value="F:GTP binding"/>
    <property type="evidence" value="ECO:0007669"/>
    <property type="project" value="InterPro"/>
</dbReference>
<gene>
    <name evidence="3" type="ORF">GPECTOR_9g434</name>
</gene>
<name>A0A150GST9_GONPE</name>
<dbReference type="PROSITE" id="PS51705">
    <property type="entry name" value="G_HFLX"/>
    <property type="match status" value="1"/>
</dbReference>
<dbReference type="OrthoDB" id="542506at2759"/>
<dbReference type="InterPro" id="IPR006073">
    <property type="entry name" value="GTP-bd"/>
</dbReference>
<dbReference type="CDD" id="cd01878">
    <property type="entry name" value="HflX"/>
    <property type="match status" value="1"/>
</dbReference>
<feature type="domain" description="Hflx-type G" evidence="2">
    <location>
        <begin position="4"/>
        <end position="170"/>
    </location>
</feature>
<dbReference type="GO" id="GO:0005737">
    <property type="term" value="C:cytoplasm"/>
    <property type="evidence" value="ECO:0007669"/>
    <property type="project" value="TreeGrafter"/>
</dbReference>
<sequence>MTVVIGTRAGEAAVGKSTLLNTLTGAGVLAEDQLFATLDPTTRRLRLKGNKEILLSDTVGFIQKLPTELVAAFRATLEEIRDASIILHVVDISHPAAAAQNEAVLGVLQQLGVEGIPIVTAWNKIDATANPDEIRRIAARRPRTVCISGRTGEGLDDLLVMLAAELTAAMTEVTALLPYAAGDLLAELHAGGAVRSAEYGEAGVTVTAAVPPALVGRLRAAGYLLSGGEGVAEGRPRRGRDGWSEASGGEGEGESEDEGQAVELL</sequence>
<keyword evidence="4" id="KW-1185">Reference proteome</keyword>
<dbReference type="GO" id="GO:0043022">
    <property type="term" value="F:ribosome binding"/>
    <property type="evidence" value="ECO:0007669"/>
    <property type="project" value="TreeGrafter"/>
</dbReference>
<organism evidence="3 4">
    <name type="scientific">Gonium pectorale</name>
    <name type="common">Green alga</name>
    <dbReference type="NCBI Taxonomy" id="33097"/>
    <lineage>
        <taxon>Eukaryota</taxon>
        <taxon>Viridiplantae</taxon>
        <taxon>Chlorophyta</taxon>
        <taxon>core chlorophytes</taxon>
        <taxon>Chlorophyceae</taxon>
        <taxon>CS clade</taxon>
        <taxon>Chlamydomonadales</taxon>
        <taxon>Volvocaceae</taxon>
        <taxon>Gonium</taxon>
    </lineage>
</organism>
<comment type="caution">
    <text evidence="3">The sequence shown here is derived from an EMBL/GenBank/DDBJ whole genome shotgun (WGS) entry which is preliminary data.</text>
</comment>
<dbReference type="PANTHER" id="PTHR10229">
    <property type="entry name" value="GTP-BINDING PROTEIN HFLX"/>
    <property type="match status" value="1"/>
</dbReference>
<dbReference type="AlphaFoldDB" id="A0A150GST9"/>
<reference evidence="4" key="1">
    <citation type="journal article" date="2016" name="Nat. Commun.">
        <title>The Gonium pectorale genome demonstrates co-option of cell cycle regulation during the evolution of multicellularity.</title>
        <authorList>
            <person name="Hanschen E.R."/>
            <person name="Marriage T.N."/>
            <person name="Ferris P.J."/>
            <person name="Hamaji T."/>
            <person name="Toyoda A."/>
            <person name="Fujiyama A."/>
            <person name="Neme R."/>
            <person name="Noguchi H."/>
            <person name="Minakuchi Y."/>
            <person name="Suzuki M."/>
            <person name="Kawai-Toyooka H."/>
            <person name="Smith D.R."/>
            <person name="Sparks H."/>
            <person name="Anderson J."/>
            <person name="Bakaric R."/>
            <person name="Luria V."/>
            <person name="Karger A."/>
            <person name="Kirschner M.W."/>
            <person name="Durand P.M."/>
            <person name="Michod R.E."/>
            <person name="Nozaki H."/>
            <person name="Olson B.J."/>
        </authorList>
    </citation>
    <scope>NUCLEOTIDE SEQUENCE [LARGE SCALE GENOMIC DNA]</scope>
    <source>
        <strain evidence="4">NIES-2863</strain>
    </source>
</reference>
<dbReference type="InterPro" id="IPR016496">
    <property type="entry name" value="GTPase_HflX"/>
</dbReference>
<dbReference type="STRING" id="33097.A0A150GST9"/>
<dbReference type="PANTHER" id="PTHR10229:SF0">
    <property type="entry name" value="GTP-BINDING PROTEIN 6-RELATED"/>
    <property type="match status" value="1"/>
</dbReference>
<evidence type="ECO:0000313" key="4">
    <source>
        <dbReference type="Proteomes" id="UP000075714"/>
    </source>
</evidence>
<feature type="compositionally biased region" description="Basic and acidic residues" evidence="1">
    <location>
        <begin position="232"/>
        <end position="243"/>
    </location>
</feature>
<dbReference type="Pfam" id="PF01926">
    <property type="entry name" value="MMR_HSR1"/>
    <property type="match status" value="1"/>
</dbReference>
<dbReference type="Proteomes" id="UP000075714">
    <property type="component" value="Unassembled WGS sequence"/>
</dbReference>
<dbReference type="InterPro" id="IPR030394">
    <property type="entry name" value="G_HFLX_dom"/>
</dbReference>
<proteinExistence type="predicted"/>
<evidence type="ECO:0000256" key="1">
    <source>
        <dbReference type="SAM" id="MobiDB-lite"/>
    </source>
</evidence>